<dbReference type="EMBL" id="KL198007">
    <property type="protein sequence ID" value="KDQ29537.1"/>
    <property type="molecule type" value="Genomic_DNA"/>
</dbReference>
<dbReference type="SUPFAM" id="SSF89895">
    <property type="entry name" value="FYSH domain"/>
    <property type="match status" value="1"/>
</dbReference>
<dbReference type="OrthoDB" id="2567806at2759"/>
<dbReference type="VEuPathDB" id="FungiDB:PLEOSDRAFT_176123"/>
<accession>A0A067NZF1</accession>
<protein>
    <recommendedName>
        <fullName evidence="1">Ribosome maturation protein SDO1/SBDS N-terminal domain-containing protein</fullName>
    </recommendedName>
</protein>
<sequence length="124" mass="13354">MPEVITKVIYKPDPQSTEEYLVIVDHDQYKKWKEGGITIALSAVVDSFQVFYSNQGNQGLLGKPSKQQLDTVFGTHKDDDVVLAILQKGKPQASEGIANSNFGTTNAARGSIGVSTRGKGNTGI</sequence>
<reference evidence="3" key="1">
    <citation type="journal article" date="2014" name="Proc. Natl. Acad. Sci. U.S.A.">
        <title>Extensive sampling of basidiomycete genomes demonstrates inadequacy of the white-rot/brown-rot paradigm for wood decay fungi.</title>
        <authorList>
            <person name="Riley R."/>
            <person name="Salamov A.A."/>
            <person name="Brown D.W."/>
            <person name="Nagy L.G."/>
            <person name="Floudas D."/>
            <person name="Held B.W."/>
            <person name="Levasseur A."/>
            <person name="Lombard V."/>
            <person name="Morin E."/>
            <person name="Otillar R."/>
            <person name="Lindquist E.A."/>
            <person name="Sun H."/>
            <person name="LaButti K.M."/>
            <person name="Schmutz J."/>
            <person name="Jabbour D."/>
            <person name="Luo H."/>
            <person name="Baker S.E."/>
            <person name="Pisabarro A.G."/>
            <person name="Walton J.D."/>
            <person name="Blanchette R.A."/>
            <person name="Henrissat B."/>
            <person name="Martin F."/>
            <person name="Cullen D."/>
            <person name="Hibbett D.S."/>
            <person name="Grigoriev I.V."/>
        </authorList>
    </citation>
    <scope>NUCLEOTIDE SEQUENCE [LARGE SCALE GENOMIC DNA]</scope>
    <source>
        <strain evidence="3">PC15</strain>
    </source>
</reference>
<dbReference type="HOGENOM" id="CLU_137480_0_0_1"/>
<dbReference type="FunCoup" id="A0A067NZF1">
    <property type="interactions" value="34"/>
</dbReference>
<feature type="domain" description="Ribosome maturation protein SDO1/SBDS N-terminal" evidence="1">
    <location>
        <begin position="6"/>
        <end position="95"/>
    </location>
</feature>
<proteinExistence type="predicted"/>
<dbReference type="AlphaFoldDB" id="A0A067NZF1"/>
<dbReference type="Proteomes" id="UP000027073">
    <property type="component" value="Unassembled WGS sequence"/>
</dbReference>
<dbReference type="Gene3D" id="3.30.1250.10">
    <property type="entry name" value="Ribosome maturation protein SBDS, N-terminal domain"/>
    <property type="match status" value="1"/>
</dbReference>
<dbReference type="InParanoid" id="A0A067NZF1"/>
<organism evidence="2 3">
    <name type="scientific">Pleurotus ostreatus (strain PC15)</name>
    <name type="common">Oyster mushroom</name>
    <dbReference type="NCBI Taxonomy" id="1137138"/>
    <lineage>
        <taxon>Eukaryota</taxon>
        <taxon>Fungi</taxon>
        <taxon>Dikarya</taxon>
        <taxon>Basidiomycota</taxon>
        <taxon>Agaricomycotina</taxon>
        <taxon>Agaricomycetes</taxon>
        <taxon>Agaricomycetidae</taxon>
        <taxon>Agaricales</taxon>
        <taxon>Pleurotineae</taxon>
        <taxon>Pleurotaceae</taxon>
        <taxon>Pleurotus</taxon>
    </lineage>
</organism>
<evidence type="ECO:0000313" key="2">
    <source>
        <dbReference type="EMBL" id="KDQ29537.1"/>
    </source>
</evidence>
<name>A0A067NZF1_PLEO1</name>
<gene>
    <name evidence="2" type="ORF">PLEOSDRAFT_176123</name>
</gene>
<dbReference type="InterPro" id="IPR036786">
    <property type="entry name" value="Ribosome_mat_SBDS_N_sf"/>
</dbReference>
<dbReference type="Pfam" id="PF01172">
    <property type="entry name" value="SBDS_N"/>
    <property type="match status" value="1"/>
</dbReference>
<evidence type="ECO:0000259" key="1">
    <source>
        <dbReference type="Pfam" id="PF01172"/>
    </source>
</evidence>
<evidence type="ECO:0000313" key="3">
    <source>
        <dbReference type="Proteomes" id="UP000027073"/>
    </source>
</evidence>
<dbReference type="InterPro" id="IPR019783">
    <property type="entry name" value="SDO1/SBDS_N"/>
</dbReference>
<dbReference type="STRING" id="1137138.A0A067NZF1"/>